<evidence type="ECO:0000313" key="3">
    <source>
        <dbReference type="Proteomes" id="UP000011115"/>
    </source>
</evidence>
<proteinExistence type="predicted"/>
<accession>M1DFF3</accession>
<keyword evidence="3" id="KW-1185">Reference proteome</keyword>
<dbReference type="InParanoid" id="M1DFF3"/>
<feature type="compositionally biased region" description="Basic and acidic residues" evidence="1">
    <location>
        <begin position="122"/>
        <end position="141"/>
    </location>
</feature>
<dbReference type="Gramene" id="PGSC0003DMT400088194">
    <property type="protein sequence ID" value="PGSC0003DMT400088194"/>
    <property type="gene ID" value="PGSC0003DMG400037765"/>
</dbReference>
<protein>
    <submittedName>
        <fullName evidence="2">Integrase core domain containing protein</fullName>
    </submittedName>
</protein>
<reference evidence="3" key="1">
    <citation type="journal article" date="2011" name="Nature">
        <title>Genome sequence and analysis of the tuber crop potato.</title>
        <authorList>
            <consortium name="The Potato Genome Sequencing Consortium"/>
        </authorList>
    </citation>
    <scope>NUCLEOTIDE SEQUENCE [LARGE SCALE GENOMIC DNA]</scope>
    <source>
        <strain evidence="3">cv. DM1-3 516 R44</strain>
    </source>
</reference>
<name>M1DFF3_SOLTU</name>
<sequence>MATLLQHVRPWMQRAIAEFEARVEQRMENMMDQKVQVIHQRLDSFELRVIERSALTVDVTTLQNEIESLRVNVTIFLAPPETELESAPMAPVEDMVLSALFRDGMPSPYSSRISGKRPRSGRTSDDTKAERAMKREHQQMS</sequence>
<dbReference type="PaxDb" id="4113-PGSC0003DMT400088194"/>
<organism evidence="2 3">
    <name type="scientific">Solanum tuberosum</name>
    <name type="common">Potato</name>
    <dbReference type="NCBI Taxonomy" id="4113"/>
    <lineage>
        <taxon>Eukaryota</taxon>
        <taxon>Viridiplantae</taxon>
        <taxon>Streptophyta</taxon>
        <taxon>Embryophyta</taxon>
        <taxon>Tracheophyta</taxon>
        <taxon>Spermatophyta</taxon>
        <taxon>Magnoliopsida</taxon>
        <taxon>eudicotyledons</taxon>
        <taxon>Gunneridae</taxon>
        <taxon>Pentapetalae</taxon>
        <taxon>asterids</taxon>
        <taxon>lamiids</taxon>
        <taxon>Solanales</taxon>
        <taxon>Solanaceae</taxon>
        <taxon>Solanoideae</taxon>
        <taxon>Solaneae</taxon>
        <taxon>Solanum</taxon>
    </lineage>
</organism>
<evidence type="ECO:0000256" key="1">
    <source>
        <dbReference type="SAM" id="MobiDB-lite"/>
    </source>
</evidence>
<dbReference type="HOGENOM" id="CLU_028647_7_0_1"/>
<feature type="region of interest" description="Disordered" evidence="1">
    <location>
        <begin position="107"/>
        <end position="141"/>
    </location>
</feature>
<reference evidence="2" key="2">
    <citation type="submission" date="2015-06" db="UniProtKB">
        <authorList>
            <consortium name="EnsemblPlants"/>
        </authorList>
    </citation>
    <scope>IDENTIFICATION</scope>
    <source>
        <strain evidence="2">DM1-3 516 R44</strain>
    </source>
</reference>
<dbReference type="EnsemblPlants" id="PGSC0003DMT400088194">
    <property type="protein sequence ID" value="PGSC0003DMT400088194"/>
    <property type="gene ID" value="PGSC0003DMG400037765"/>
</dbReference>
<dbReference type="AlphaFoldDB" id="M1DFF3"/>
<dbReference type="Proteomes" id="UP000011115">
    <property type="component" value="Unassembled WGS sequence"/>
</dbReference>
<evidence type="ECO:0000313" key="2">
    <source>
        <dbReference type="EnsemblPlants" id="PGSC0003DMT400088194"/>
    </source>
</evidence>